<protein>
    <submittedName>
        <fullName evidence="4">ABC transporter substrate-binding protein</fullName>
    </submittedName>
</protein>
<dbReference type="EMBL" id="JASNJE010000030">
    <property type="protein sequence ID" value="MDK3075113.1"/>
    <property type="molecule type" value="Genomic_DNA"/>
</dbReference>
<dbReference type="SUPFAM" id="SSF53850">
    <property type="entry name" value="Periplasmic binding protein-like II"/>
    <property type="match status" value="1"/>
</dbReference>
<feature type="region of interest" description="Disordered" evidence="2">
    <location>
        <begin position="545"/>
        <end position="573"/>
    </location>
</feature>
<proteinExistence type="predicted"/>
<dbReference type="InterPro" id="IPR050490">
    <property type="entry name" value="Bact_solute-bd_prot1"/>
</dbReference>
<dbReference type="Gene3D" id="3.40.190.10">
    <property type="entry name" value="Periplasmic binding protein-like II"/>
    <property type="match status" value="2"/>
</dbReference>
<evidence type="ECO:0000256" key="1">
    <source>
        <dbReference type="ARBA" id="ARBA00022729"/>
    </source>
</evidence>
<feature type="signal peptide" evidence="3">
    <location>
        <begin position="1"/>
        <end position="24"/>
    </location>
</feature>
<evidence type="ECO:0000313" key="4">
    <source>
        <dbReference type="EMBL" id="MDK3075113.1"/>
    </source>
</evidence>
<dbReference type="Proteomes" id="UP001227126">
    <property type="component" value="Unassembled WGS sequence"/>
</dbReference>
<dbReference type="InterPro" id="IPR014597">
    <property type="entry name" value="ABC_tp_sb"/>
</dbReference>
<dbReference type="PANTHER" id="PTHR43649:SF33">
    <property type="entry name" value="POLYGALACTURONAN_RHAMNOGALACTURONAN-BINDING PROTEIN YTCQ"/>
    <property type="match status" value="1"/>
</dbReference>
<organism evidence="4 5">
    <name type="scientific">Sedimentitalea xiamensis</name>
    <dbReference type="NCBI Taxonomy" id="3050037"/>
    <lineage>
        <taxon>Bacteria</taxon>
        <taxon>Pseudomonadati</taxon>
        <taxon>Pseudomonadota</taxon>
        <taxon>Alphaproteobacteria</taxon>
        <taxon>Rhodobacterales</taxon>
        <taxon>Paracoccaceae</taxon>
        <taxon>Sedimentitalea</taxon>
    </lineage>
</organism>
<evidence type="ECO:0000313" key="5">
    <source>
        <dbReference type="Proteomes" id="UP001227126"/>
    </source>
</evidence>
<evidence type="ECO:0000256" key="2">
    <source>
        <dbReference type="SAM" id="MobiDB-lite"/>
    </source>
</evidence>
<dbReference type="PIRSF" id="PIRSF035859">
    <property type="entry name" value="ABC_tp_sb"/>
    <property type="match status" value="1"/>
</dbReference>
<feature type="chain" id="PRO_5047373834" evidence="3">
    <location>
        <begin position="25"/>
        <end position="573"/>
    </location>
</feature>
<comment type="caution">
    <text evidence="4">The sequence shown here is derived from an EMBL/GenBank/DDBJ whole genome shotgun (WGS) entry which is preliminary data.</text>
</comment>
<gene>
    <name evidence="4" type="ORF">QO034_18655</name>
</gene>
<sequence>MKLPLKSTTATGAIIALLAGPVWADMEAAQAFLDNEINGLSVLSRADQEAEMQFFIDAAKPFEGMEIKVVSETITTHEYESQVLAPAFSAITGIKVTHDLIGEGDVVEKLQTQMQSGENIYDAYVNDSDLIGTHWRYQQVRNLTDWMANEGADVTSPTLDLDDFIGTQFTTAPDGKLYQLPDQQFANLYWFRYDWFNDEKNKADFKEKYGYDLGVPVNWSAYEDIAEFFTGRDLSHMGVDGEVFGNMDYGKKDPSLGWRYTDAWMSMAGMGDVGEPNGLPVDEWGIRVNENSQPVGSCVARGGATNDAAAVYAVTKAIEWLQKYTPPAAAGMTFGEAGPIPAQGNIAQQMFWYTAFTADTVKPGLPVMNEDGTPKWRMAPSPHGVYWKEGQKIGYQDVGSWTLMKSTPEDRAKAAWLYAQFVTSKTVDLKKSDVGLTFIRDSTINSDHFGERAARLGGLVEFYRSPARVAWSPTGTNVPDYPKLAQLWWQNIGDAMSGAKTPQEALDALCEAQEKVMERLERAGVQGDIGPKLNEPQDAEYWYAQPGSPVAKLDNEEEEPKTVSYDELIKSWQ</sequence>
<dbReference type="RefSeq" id="WP_284487042.1">
    <property type="nucleotide sequence ID" value="NZ_JASNJE010000030.1"/>
</dbReference>
<keyword evidence="1 3" id="KW-0732">Signal</keyword>
<reference evidence="4 5" key="1">
    <citation type="submission" date="2023-05" db="EMBL/GenBank/DDBJ databases">
        <title>Sedimentitalea sp. nov. JM2-8.</title>
        <authorList>
            <person name="Huang J."/>
        </authorList>
    </citation>
    <scope>NUCLEOTIDE SEQUENCE [LARGE SCALE GENOMIC DNA]</scope>
    <source>
        <strain evidence="4 5">JM2-8</strain>
    </source>
</reference>
<evidence type="ECO:0000256" key="3">
    <source>
        <dbReference type="SAM" id="SignalP"/>
    </source>
</evidence>
<keyword evidence="5" id="KW-1185">Reference proteome</keyword>
<dbReference type="PANTHER" id="PTHR43649">
    <property type="entry name" value="ARABINOSE-BINDING PROTEIN-RELATED"/>
    <property type="match status" value="1"/>
</dbReference>
<name>A0ABT7FJ02_9RHOB</name>
<accession>A0ABT7FJ02</accession>